<dbReference type="Pfam" id="PF07090">
    <property type="entry name" value="GATase1_like"/>
    <property type="match status" value="1"/>
</dbReference>
<evidence type="ECO:0000313" key="3">
    <source>
        <dbReference type="Proteomes" id="UP000019772"/>
    </source>
</evidence>
<dbReference type="PANTHER" id="PTHR37947:SF1">
    <property type="entry name" value="BLL2462 PROTEIN"/>
    <property type="match status" value="1"/>
</dbReference>
<keyword evidence="3" id="KW-1185">Reference proteome</keyword>
<evidence type="ECO:0000313" key="2">
    <source>
        <dbReference type="EMBL" id="AHV97651.1"/>
    </source>
</evidence>
<proteinExistence type="predicted"/>
<feature type="domain" description="Putative glutamine amidotransferase" evidence="1">
    <location>
        <begin position="9"/>
        <end position="250"/>
    </location>
</feature>
<dbReference type="eggNOG" id="COG5426">
    <property type="taxonomic scope" value="Bacteria"/>
</dbReference>
<dbReference type="InterPro" id="IPR010768">
    <property type="entry name" value="GATase1-like"/>
</dbReference>
<organism evidence="2 3">
    <name type="scientific">Paenibacillus sabinae T27</name>
    <dbReference type="NCBI Taxonomy" id="1268072"/>
    <lineage>
        <taxon>Bacteria</taxon>
        <taxon>Bacillati</taxon>
        <taxon>Bacillota</taxon>
        <taxon>Bacilli</taxon>
        <taxon>Bacillales</taxon>
        <taxon>Paenibacillaceae</taxon>
        <taxon>Paenibacillus</taxon>
    </lineage>
</organism>
<sequence>MDYEVKAMKVLFLGESWVIHMIHTKGYDSFTSTKYEEGATFLLECIRNADIEVDYMPGHEVQVRFPNKLDVLKKYDVIVISDVGANTFLLPNQTFYQMEIAPNSLELIRQYVEEGGGLLMIGGYLSFTGIEAKANYKNSPLAEVLPVELSDFDDRVETPQGFRPEVVQSHSVVDGLGSWPTFLGYNRLTTKPDAEELVSYGQDPFLVVGQYKKGKTAAFASDCAPHWGSLEFMNWEHYQQLWVNILNYLKP</sequence>
<dbReference type="PIRSF" id="PIRSF034405">
    <property type="entry name" value="UCP034405"/>
    <property type="match status" value="1"/>
</dbReference>
<dbReference type="STRING" id="1268072.PSAB_13675"/>
<reference evidence="2 3" key="1">
    <citation type="journal article" date="2014" name="PLoS Genet.">
        <title>Comparative Genomic Analysis of N2-Fixing and Non-N2-Fixing Paenibacillus spp.: Organization, Evolution and Expression of the Nitrogen Fixation Genes.</title>
        <authorList>
            <person name="Xie J.B."/>
            <person name="Du Z."/>
            <person name="Bai L."/>
            <person name="Tian C."/>
            <person name="Zhang Y."/>
            <person name="Xie J.Y."/>
            <person name="Wang T."/>
            <person name="Liu X."/>
            <person name="Chen X."/>
            <person name="Cheng Q."/>
            <person name="Chen S."/>
            <person name="Li J."/>
        </authorList>
    </citation>
    <scope>NUCLEOTIDE SEQUENCE [LARGE SCALE GENOMIC DNA]</scope>
    <source>
        <strain evidence="2 3">T27</strain>
    </source>
</reference>
<dbReference type="AlphaFoldDB" id="X4ZDM0"/>
<gene>
    <name evidence="2" type="ORF">PSAB_13675</name>
</gene>
<dbReference type="CDD" id="cd03143">
    <property type="entry name" value="A4_beta-galactosidase_middle_domain"/>
    <property type="match status" value="1"/>
</dbReference>
<dbReference type="EMBL" id="CP004078">
    <property type="protein sequence ID" value="AHV97651.1"/>
    <property type="molecule type" value="Genomic_DNA"/>
</dbReference>
<dbReference type="SUPFAM" id="SSF52317">
    <property type="entry name" value="Class I glutamine amidotransferase-like"/>
    <property type="match status" value="1"/>
</dbReference>
<dbReference type="InterPro" id="IPR029062">
    <property type="entry name" value="Class_I_gatase-like"/>
</dbReference>
<dbReference type="Gene3D" id="3.40.50.880">
    <property type="match status" value="1"/>
</dbReference>
<dbReference type="HOGENOM" id="CLU_074816_0_0_9"/>
<dbReference type="Proteomes" id="UP000019772">
    <property type="component" value="Chromosome"/>
</dbReference>
<dbReference type="KEGG" id="psab:PSAB_13675"/>
<dbReference type="InterPro" id="IPR017027">
    <property type="entry name" value="STM3548-like"/>
</dbReference>
<dbReference type="PANTHER" id="PTHR37947">
    <property type="entry name" value="BLL2462 PROTEIN"/>
    <property type="match status" value="1"/>
</dbReference>
<evidence type="ECO:0000259" key="1">
    <source>
        <dbReference type="Pfam" id="PF07090"/>
    </source>
</evidence>
<accession>X4ZDM0</accession>
<dbReference type="PATRIC" id="fig|1268072.3.peg.2830"/>
<name>X4ZDM0_9BACL</name>
<protein>
    <recommendedName>
        <fullName evidence="1">Putative glutamine amidotransferase domain-containing protein</fullName>
    </recommendedName>
</protein>